<proteinExistence type="predicted"/>
<sequence>MIYFSVIIPLYNKEKFIEATLRSVLEQSFTDFEILIINDGSTDSSAEIIKKFNDPRIRYFSKENEGVSAARNFGIDKVQGEFIAFIDADDYWYPGFLEEMFQNIKKYPEQKVFSAAIEIETSKSVFPAQYSITKTSDCEIVNYFSASSKETVICTSCAVFNKSIFEEIGNFDTQIKSGQDTDLWIRIGLVHPVVFSWEILTRYVYDENSLSKNISHLNSKVDFSKFKELEKTNPQLKKFLDLNRFSMAIKFKLSGNKVAFDNYYAAIELNNLGIKKRTLLLLPATLLHELIRFKTVLADSGFGSSVFK</sequence>
<dbReference type="CDD" id="cd00761">
    <property type="entry name" value="Glyco_tranf_GTA_type"/>
    <property type="match status" value="1"/>
</dbReference>
<organism evidence="2 3">
    <name type="scientific">Flavobacterium degerlachei</name>
    <dbReference type="NCBI Taxonomy" id="229203"/>
    <lineage>
        <taxon>Bacteria</taxon>
        <taxon>Pseudomonadati</taxon>
        <taxon>Bacteroidota</taxon>
        <taxon>Flavobacteriia</taxon>
        <taxon>Flavobacteriales</taxon>
        <taxon>Flavobacteriaceae</taxon>
        <taxon>Flavobacterium</taxon>
    </lineage>
</organism>
<dbReference type="Pfam" id="PF00535">
    <property type="entry name" value="Glycos_transf_2"/>
    <property type="match status" value="1"/>
</dbReference>
<keyword evidence="3" id="KW-1185">Reference proteome</keyword>
<accession>A0A1H2X9V4</accession>
<dbReference type="PANTHER" id="PTHR22916:SF3">
    <property type="entry name" value="UDP-GLCNAC:BETAGAL BETA-1,3-N-ACETYLGLUCOSAMINYLTRANSFERASE-LIKE PROTEIN 1"/>
    <property type="match status" value="1"/>
</dbReference>
<evidence type="ECO:0000313" key="2">
    <source>
        <dbReference type="EMBL" id="SDW89224.1"/>
    </source>
</evidence>
<feature type="domain" description="Glycosyltransferase 2-like" evidence="1">
    <location>
        <begin position="5"/>
        <end position="169"/>
    </location>
</feature>
<dbReference type="EMBL" id="FNMV01000005">
    <property type="protein sequence ID" value="SDW89224.1"/>
    <property type="molecule type" value="Genomic_DNA"/>
</dbReference>
<name>A0A1H2X9V4_9FLAO</name>
<evidence type="ECO:0000259" key="1">
    <source>
        <dbReference type="Pfam" id="PF00535"/>
    </source>
</evidence>
<dbReference type="OrthoDB" id="6307329at2"/>
<dbReference type="AlphaFoldDB" id="A0A1H2X9V4"/>
<gene>
    <name evidence="2" type="ORF">SAMN05444338_105180</name>
</gene>
<dbReference type="GO" id="GO:0016758">
    <property type="term" value="F:hexosyltransferase activity"/>
    <property type="evidence" value="ECO:0007669"/>
    <property type="project" value="UniProtKB-ARBA"/>
</dbReference>
<evidence type="ECO:0000313" key="3">
    <source>
        <dbReference type="Proteomes" id="UP000198569"/>
    </source>
</evidence>
<keyword evidence="2" id="KW-0808">Transferase</keyword>
<dbReference type="PANTHER" id="PTHR22916">
    <property type="entry name" value="GLYCOSYLTRANSFERASE"/>
    <property type="match status" value="1"/>
</dbReference>
<dbReference type="InterPro" id="IPR001173">
    <property type="entry name" value="Glyco_trans_2-like"/>
</dbReference>
<protein>
    <submittedName>
        <fullName evidence="2">Glycosyltransferase involved in cell wall bisynthesis</fullName>
    </submittedName>
</protein>
<dbReference type="Proteomes" id="UP000198569">
    <property type="component" value="Unassembled WGS sequence"/>
</dbReference>
<dbReference type="RefSeq" id="WP_091431122.1">
    <property type="nucleotide sequence ID" value="NZ_FNMV01000005.1"/>
</dbReference>
<reference evidence="3" key="1">
    <citation type="submission" date="2016-10" db="EMBL/GenBank/DDBJ databases">
        <authorList>
            <person name="Varghese N."/>
            <person name="Submissions S."/>
        </authorList>
    </citation>
    <scope>NUCLEOTIDE SEQUENCE [LARGE SCALE GENOMIC DNA]</scope>
    <source>
        <strain evidence="3">DSM 15718</strain>
    </source>
</reference>
<dbReference type="Gene3D" id="3.90.550.10">
    <property type="entry name" value="Spore Coat Polysaccharide Biosynthesis Protein SpsA, Chain A"/>
    <property type="match status" value="1"/>
</dbReference>
<dbReference type="SUPFAM" id="SSF53448">
    <property type="entry name" value="Nucleotide-diphospho-sugar transferases"/>
    <property type="match status" value="1"/>
</dbReference>
<dbReference type="STRING" id="229203.SAMN05444338_105180"/>
<dbReference type="InterPro" id="IPR029044">
    <property type="entry name" value="Nucleotide-diphossugar_trans"/>
</dbReference>